<proteinExistence type="predicted"/>
<evidence type="ECO:0000313" key="2">
    <source>
        <dbReference type="EMBL" id="ARU94414.1"/>
    </source>
</evidence>
<dbReference type="Proteomes" id="UP000195814">
    <property type="component" value="Chromosome"/>
</dbReference>
<dbReference type="KEGG" id="tci:A7K98_11935"/>
<evidence type="ECO:0008006" key="6">
    <source>
        <dbReference type="Google" id="ProtNLM"/>
    </source>
</evidence>
<keyword evidence="1" id="KW-1133">Transmembrane helix</keyword>
<organism evidence="2 5">
    <name type="scientific">Tatumella citrea</name>
    <name type="common">Pantoea citrea</name>
    <dbReference type="NCBI Taxonomy" id="53336"/>
    <lineage>
        <taxon>Bacteria</taxon>
        <taxon>Pseudomonadati</taxon>
        <taxon>Pseudomonadota</taxon>
        <taxon>Gammaproteobacteria</taxon>
        <taxon>Enterobacterales</taxon>
        <taxon>Erwiniaceae</taxon>
        <taxon>Tatumella</taxon>
    </lineage>
</organism>
<feature type="transmembrane region" description="Helical" evidence="1">
    <location>
        <begin position="102"/>
        <end position="127"/>
    </location>
</feature>
<dbReference type="EMBL" id="CP015581">
    <property type="protein sequence ID" value="ARU98453.1"/>
    <property type="molecule type" value="Genomic_DNA"/>
</dbReference>
<gene>
    <name evidence="2" type="ORF">A7K98_11935</name>
    <name evidence="3" type="ORF">A7K99_11930</name>
</gene>
<dbReference type="Proteomes" id="UP000195729">
    <property type="component" value="Chromosome"/>
</dbReference>
<evidence type="ECO:0000313" key="3">
    <source>
        <dbReference type="EMBL" id="ARU98453.1"/>
    </source>
</evidence>
<keyword evidence="1" id="KW-0472">Membrane</keyword>
<evidence type="ECO:0000313" key="4">
    <source>
        <dbReference type="Proteomes" id="UP000195729"/>
    </source>
</evidence>
<dbReference type="Pfam" id="PF11158">
    <property type="entry name" value="DUF2938"/>
    <property type="match status" value="1"/>
</dbReference>
<dbReference type="RefSeq" id="WP_169715415.1">
    <property type="nucleotide sequence ID" value="NZ_CP015579.1"/>
</dbReference>
<dbReference type="InterPro" id="IPR021329">
    <property type="entry name" value="DUF2938"/>
</dbReference>
<feature type="transmembrane region" description="Helical" evidence="1">
    <location>
        <begin position="69"/>
        <end position="90"/>
    </location>
</feature>
<feature type="transmembrane region" description="Helical" evidence="1">
    <location>
        <begin position="139"/>
        <end position="159"/>
    </location>
</feature>
<reference evidence="4 5" key="1">
    <citation type="submission" date="2016-05" db="EMBL/GenBank/DDBJ databases">
        <title>Complete genome sequence of two 2,5-diketo-D-glunonic acid producing strain Tatumella citrea.</title>
        <authorList>
            <person name="Duan C."/>
            <person name="Yang J."/>
            <person name="Yang S."/>
        </authorList>
    </citation>
    <scope>NUCLEOTIDE SEQUENCE [LARGE SCALE GENOMIC DNA]</scope>
    <source>
        <strain evidence="3 4">ATCC 39140</strain>
        <strain evidence="2 5">DSM 13699</strain>
    </source>
</reference>
<dbReference type="EMBL" id="CP015579">
    <property type="protein sequence ID" value="ARU94414.1"/>
    <property type="molecule type" value="Genomic_DNA"/>
</dbReference>
<evidence type="ECO:0000313" key="5">
    <source>
        <dbReference type="Proteomes" id="UP000195814"/>
    </source>
</evidence>
<keyword evidence="4" id="KW-1185">Reference proteome</keyword>
<name>A0A1Y0L8Q7_TATCI</name>
<feature type="transmembrane region" description="Helical" evidence="1">
    <location>
        <begin position="6"/>
        <end position="26"/>
    </location>
</feature>
<evidence type="ECO:0000256" key="1">
    <source>
        <dbReference type="SAM" id="Phobius"/>
    </source>
</evidence>
<dbReference type="AlphaFoldDB" id="A0A1Y0L8Q7"/>
<keyword evidence="1" id="KW-0812">Transmembrane</keyword>
<sequence length="164" mass="17790">MTTDNVVMIICSGLGATLLTDIWALFQKRILKIPGLNYALVGRWALWMADGRFCHQTIISSATRKGETVTGWLIHYLSGALLAFIPLAIAGEGWLQQPKISVALVSGIISLAAPFLLMQPALGFGIAASKTPNPPRARLLSLATHLVFGCGLYLTLYLLNCLFY</sequence>
<accession>A0A1Y0L8Q7</accession>
<protein>
    <recommendedName>
        <fullName evidence="6">DUF2938 domain-containing protein</fullName>
    </recommendedName>
</protein>